<feature type="transmembrane region" description="Helical" evidence="5">
    <location>
        <begin position="202"/>
        <end position="222"/>
    </location>
</feature>
<feature type="domain" description="Major facilitator superfamily (MFS) profile" evidence="6">
    <location>
        <begin position="16"/>
        <end position="461"/>
    </location>
</feature>
<feature type="transmembrane region" description="Helical" evidence="5">
    <location>
        <begin position="16"/>
        <end position="38"/>
    </location>
</feature>
<dbReference type="PANTHER" id="PTHR42718:SF48">
    <property type="entry name" value="CONSERVED TWO-DOMAIN MEMBRANE PROTEIN-RELATED"/>
    <property type="match status" value="1"/>
</dbReference>
<evidence type="ECO:0000256" key="3">
    <source>
        <dbReference type="ARBA" id="ARBA00022989"/>
    </source>
</evidence>
<keyword evidence="2 5" id="KW-0812">Transmembrane</keyword>
<dbReference type="Gene3D" id="1.20.1250.20">
    <property type="entry name" value="MFS general substrate transporter like domains"/>
    <property type="match status" value="2"/>
</dbReference>
<feature type="transmembrane region" description="Helical" evidence="5">
    <location>
        <begin position="438"/>
        <end position="456"/>
    </location>
</feature>
<comment type="subcellular location">
    <subcellularLocation>
        <location evidence="1">Cell membrane</location>
        <topology evidence="1">Multi-pass membrane protein</topology>
    </subcellularLocation>
</comment>
<organism evidence="7 8">
    <name type="scientific">Actinocorallia longicatena</name>
    <dbReference type="NCBI Taxonomy" id="111803"/>
    <lineage>
        <taxon>Bacteria</taxon>
        <taxon>Bacillati</taxon>
        <taxon>Actinomycetota</taxon>
        <taxon>Actinomycetes</taxon>
        <taxon>Streptosporangiales</taxon>
        <taxon>Thermomonosporaceae</taxon>
        <taxon>Actinocorallia</taxon>
    </lineage>
</organism>
<evidence type="ECO:0000313" key="8">
    <source>
        <dbReference type="Proteomes" id="UP001501237"/>
    </source>
</evidence>
<feature type="transmembrane region" description="Helical" evidence="5">
    <location>
        <begin position="112"/>
        <end position="132"/>
    </location>
</feature>
<dbReference type="InterPro" id="IPR036259">
    <property type="entry name" value="MFS_trans_sf"/>
</dbReference>
<name>A0ABP6QDA2_9ACTN</name>
<feature type="transmembrane region" description="Helical" evidence="5">
    <location>
        <begin position="144"/>
        <end position="164"/>
    </location>
</feature>
<feature type="transmembrane region" description="Helical" evidence="5">
    <location>
        <begin position="409"/>
        <end position="426"/>
    </location>
</feature>
<evidence type="ECO:0000256" key="2">
    <source>
        <dbReference type="ARBA" id="ARBA00022692"/>
    </source>
</evidence>
<comment type="caution">
    <text evidence="7">The sequence shown here is derived from an EMBL/GenBank/DDBJ whole genome shotgun (WGS) entry which is preliminary data.</text>
</comment>
<reference evidence="8" key="1">
    <citation type="journal article" date="2019" name="Int. J. Syst. Evol. Microbiol.">
        <title>The Global Catalogue of Microorganisms (GCM) 10K type strain sequencing project: providing services to taxonomists for standard genome sequencing and annotation.</title>
        <authorList>
            <consortium name="The Broad Institute Genomics Platform"/>
            <consortium name="The Broad Institute Genome Sequencing Center for Infectious Disease"/>
            <person name="Wu L."/>
            <person name="Ma J."/>
        </authorList>
    </citation>
    <scope>NUCLEOTIDE SEQUENCE [LARGE SCALE GENOMIC DNA]</scope>
    <source>
        <strain evidence="8">JCM 9377</strain>
    </source>
</reference>
<dbReference type="SUPFAM" id="SSF103473">
    <property type="entry name" value="MFS general substrate transporter"/>
    <property type="match status" value="1"/>
</dbReference>
<feature type="transmembrane region" description="Helical" evidence="5">
    <location>
        <begin position="272"/>
        <end position="295"/>
    </location>
</feature>
<dbReference type="PROSITE" id="PS50850">
    <property type="entry name" value="MFS"/>
    <property type="match status" value="1"/>
</dbReference>
<dbReference type="Proteomes" id="UP001501237">
    <property type="component" value="Unassembled WGS sequence"/>
</dbReference>
<dbReference type="EMBL" id="BAAAUV010000010">
    <property type="protein sequence ID" value="GAA3219428.1"/>
    <property type="molecule type" value="Genomic_DNA"/>
</dbReference>
<protein>
    <submittedName>
        <fullName evidence="7">MFS transporter</fullName>
    </submittedName>
</protein>
<keyword evidence="8" id="KW-1185">Reference proteome</keyword>
<feature type="transmembrane region" description="Helical" evidence="5">
    <location>
        <begin position="228"/>
        <end position="251"/>
    </location>
</feature>
<gene>
    <name evidence="7" type="ORF">GCM10010468_43470</name>
</gene>
<evidence type="ECO:0000256" key="5">
    <source>
        <dbReference type="SAM" id="Phobius"/>
    </source>
</evidence>
<feature type="transmembrane region" description="Helical" evidence="5">
    <location>
        <begin position="307"/>
        <end position="328"/>
    </location>
</feature>
<sequence>MAVSAPPAAPPRLGPVFAVVIAGVAMSNLDLFIVNVALPVVGDHFAGSSLASLSWILNAYAVVFAALLVPAGGFADRTSPRRAYLAGVAVFTAASVLCALAPSVWALVAARVLQAAGAALLMPASLGLLLAAAPADRRVTMIRAWTAAGGVAAALGPVAGGLLTALDWRWVFLVNVPIGVAALLAGRRVLPATPGHATGSRPDLPGAALLTAAIALLALGLVKAEDWGWSSAGVPGSLAASAVLLAVFFAWDARRESPIVPLGLLRTSGFGAATAANLLFSVAFAAMLLGIVLWAQTAWAWSALRTGLAVAPGPLMVPALAIGAAPLVRRWGPAPVAIAGAAFFAAGNLWWAARIGLEPDYPTGMLPGMLLTGIGVGLTLPTLVSAAVSVLPPQSFSTGSAVVTMARQIGSVIGVAALVAVLGRPATAGEALTAADHGWLFIAAATAATAASTLMMRRSSE</sequence>
<dbReference type="InterPro" id="IPR020846">
    <property type="entry name" value="MFS_dom"/>
</dbReference>
<feature type="transmembrane region" description="Helical" evidence="5">
    <location>
        <begin position="335"/>
        <end position="353"/>
    </location>
</feature>
<feature type="transmembrane region" description="Helical" evidence="5">
    <location>
        <begin position="170"/>
        <end position="190"/>
    </location>
</feature>
<feature type="transmembrane region" description="Helical" evidence="5">
    <location>
        <begin position="365"/>
        <end position="388"/>
    </location>
</feature>
<keyword evidence="4 5" id="KW-0472">Membrane</keyword>
<evidence type="ECO:0000313" key="7">
    <source>
        <dbReference type="EMBL" id="GAA3219428.1"/>
    </source>
</evidence>
<feature type="transmembrane region" description="Helical" evidence="5">
    <location>
        <begin position="83"/>
        <end position="106"/>
    </location>
</feature>
<dbReference type="InterPro" id="IPR011701">
    <property type="entry name" value="MFS"/>
</dbReference>
<dbReference type="CDD" id="cd17321">
    <property type="entry name" value="MFS_MMR_MDR_like"/>
    <property type="match status" value="1"/>
</dbReference>
<dbReference type="Pfam" id="PF07690">
    <property type="entry name" value="MFS_1"/>
    <property type="match status" value="1"/>
</dbReference>
<dbReference type="RefSeq" id="WP_344831209.1">
    <property type="nucleotide sequence ID" value="NZ_BAAAUV010000010.1"/>
</dbReference>
<proteinExistence type="predicted"/>
<accession>A0ABP6QDA2</accession>
<feature type="transmembrane region" description="Helical" evidence="5">
    <location>
        <begin position="50"/>
        <end position="71"/>
    </location>
</feature>
<evidence type="ECO:0000256" key="1">
    <source>
        <dbReference type="ARBA" id="ARBA00004651"/>
    </source>
</evidence>
<evidence type="ECO:0000259" key="6">
    <source>
        <dbReference type="PROSITE" id="PS50850"/>
    </source>
</evidence>
<evidence type="ECO:0000256" key="4">
    <source>
        <dbReference type="ARBA" id="ARBA00023136"/>
    </source>
</evidence>
<dbReference type="PANTHER" id="PTHR42718">
    <property type="entry name" value="MAJOR FACILITATOR SUPERFAMILY MULTIDRUG TRANSPORTER MFSC"/>
    <property type="match status" value="1"/>
</dbReference>
<keyword evidence="3 5" id="KW-1133">Transmembrane helix</keyword>